<accession>A0ABR1XA67</accession>
<organism evidence="2 3">
    <name type="scientific">Apiospora hydei</name>
    <dbReference type="NCBI Taxonomy" id="1337664"/>
    <lineage>
        <taxon>Eukaryota</taxon>
        <taxon>Fungi</taxon>
        <taxon>Dikarya</taxon>
        <taxon>Ascomycota</taxon>
        <taxon>Pezizomycotina</taxon>
        <taxon>Sordariomycetes</taxon>
        <taxon>Xylariomycetidae</taxon>
        <taxon>Amphisphaeriales</taxon>
        <taxon>Apiosporaceae</taxon>
        <taxon>Apiospora</taxon>
    </lineage>
</organism>
<dbReference type="GeneID" id="92037601"/>
<evidence type="ECO:0000256" key="1">
    <source>
        <dbReference type="SAM" id="MobiDB-lite"/>
    </source>
</evidence>
<comment type="caution">
    <text evidence="2">The sequence shown here is derived from an EMBL/GenBank/DDBJ whole genome shotgun (WGS) entry which is preliminary data.</text>
</comment>
<evidence type="ECO:0000313" key="2">
    <source>
        <dbReference type="EMBL" id="KAK8093541.1"/>
    </source>
</evidence>
<dbReference type="Proteomes" id="UP001433268">
    <property type="component" value="Unassembled WGS sequence"/>
</dbReference>
<proteinExistence type="predicted"/>
<evidence type="ECO:0000313" key="3">
    <source>
        <dbReference type="Proteomes" id="UP001433268"/>
    </source>
</evidence>
<reference evidence="2 3" key="1">
    <citation type="submission" date="2023-01" db="EMBL/GenBank/DDBJ databases">
        <title>Analysis of 21 Apiospora genomes using comparative genomics revels a genus with tremendous synthesis potential of carbohydrate active enzymes and secondary metabolites.</title>
        <authorList>
            <person name="Sorensen T."/>
        </authorList>
    </citation>
    <scope>NUCLEOTIDE SEQUENCE [LARGE SCALE GENOMIC DNA]</scope>
    <source>
        <strain evidence="2 3">CBS 114990</strain>
    </source>
</reference>
<feature type="compositionally biased region" description="Basic and acidic residues" evidence="1">
    <location>
        <begin position="30"/>
        <end position="41"/>
    </location>
</feature>
<feature type="region of interest" description="Disordered" evidence="1">
    <location>
        <begin position="1"/>
        <end position="41"/>
    </location>
</feature>
<dbReference type="EMBL" id="JAQQWN010000002">
    <property type="protein sequence ID" value="KAK8093541.1"/>
    <property type="molecule type" value="Genomic_DNA"/>
</dbReference>
<name>A0ABR1XA67_9PEZI</name>
<keyword evidence="3" id="KW-1185">Reference proteome</keyword>
<sequence length="184" mass="19897">MSRFNNLNIQVGNSSGQPASGARPTARPPPQHDHSCLEPGEKGDEETVVACIRLGFYLPCAIASLPSFDCGGRAQLAHTESIRAPLPNRLPARREADDLAVRGLVPCVKATLRHVVREALETRGFVLDGDDDKQRDTGRWEEAEDEFEAAVGALDEEIVLHALGGAIAQIREACEDYEKEKGGA</sequence>
<dbReference type="RefSeq" id="XP_066674314.1">
    <property type="nucleotide sequence ID" value="XM_066804541.1"/>
</dbReference>
<protein>
    <submittedName>
        <fullName evidence="2">Uncharacterized protein</fullName>
    </submittedName>
</protein>
<feature type="compositionally biased region" description="Polar residues" evidence="1">
    <location>
        <begin position="1"/>
        <end position="18"/>
    </location>
</feature>
<gene>
    <name evidence="2" type="ORF">PG997_000226</name>
</gene>